<protein>
    <submittedName>
        <fullName evidence="3">Secreted protein</fullName>
    </submittedName>
</protein>
<sequence>MLPMAARMIRSPHVSTCAQKMKAFRADQNSTVVPVRNHATSVESTTNTEAQRESSCKMLYYAIFLFFLIGSIHAQDENNVTTSHLDVQPRFGRWGSRVTRYR</sequence>
<dbReference type="Proteomes" id="UP000492821">
    <property type="component" value="Unassembled WGS sequence"/>
</dbReference>
<evidence type="ECO:0000256" key="1">
    <source>
        <dbReference type="SAM" id="Phobius"/>
    </source>
</evidence>
<feature type="transmembrane region" description="Helical" evidence="1">
    <location>
        <begin position="58"/>
        <end position="75"/>
    </location>
</feature>
<reference evidence="2" key="1">
    <citation type="journal article" date="2013" name="Genetics">
        <title>The draft genome and transcriptome of Panagrellus redivivus are shaped by the harsh demands of a free-living lifestyle.</title>
        <authorList>
            <person name="Srinivasan J."/>
            <person name="Dillman A.R."/>
            <person name="Macchietto M.G."/>
            <person name="Heikkinen L."/>
            <person name="Lakso M."/>
            <person name="Fracchia K.M."/>
            <person name="Antoshechkin I."/>
            <person name="Mortazavi A."/>
            <person name="Wong G."/>
            <person name="Sternberg P.W."/>
        </authorList>
    </citation>
    <scope>NUCLEOTIDE SEQUENCE [LARGE SCALE GENOMIC DNA]</scope>
    <source>
        <strain evidence="2">MT8872</strain>
    </source>
</reference>
<evidence type="ECO:0000313" key="2">
    <source>
        <dbReference type="Proteomes" id="UP000492821"/>
    </source>
</evidence>
<dbReference type="WBParaSite" id="Pan_g16143.t1">
    <property type="protein sequence ID" value="Pan_g16143.t1"/>
    <property type="gene ID" value="Pan_g16143"/>
</dbReference>
<reference evidence="3" key="2">
    <citation type="submission" date="2020-10" db="UniProtKB">
        <authorList>
            <consortium name="WormBaseParasite"/>
        </authorList>
    </citation>
    <scope>IDENTIFICATION</scope>
</reference>
<keyword evidence="1" id="KW-1133">Transmembrane helix</keyword>
<dbReference type="AlphaFoldDB" id="A0A7E4V4F2"/>
<keyword evidence="1" id="KW-0812">Transmembrane</keyword>
<evidence type="ECO:0000313" key="3">
    <source>
        <dbReference type="WBParaSite" id="Pan_g16143.t1"/>
    </source>
</evidence>
<name>A0A7E4V4F2_PANRE</name>
<keyword evidence="1" id="KW-0472">Membrane</keyword>
<accession>A0A7E4V4F2</accession>
<keyword evidence="2" id="KW-1185">Reference proteome</keyword>
<proteinExistence type="predicted"/>
<organism evidence="2 3">
    <name type="scientific">Panagrellus redivivus</name>
    <name type="common">Microworm</name>
    <dbReference type="NCBI Taxonomy" id="6233"/>
    <lineage>
        <taxon>Eukaryota</taxon>
        <taxon>Metazoa</taxon>
        <taxon>Ecdysozoa</taxon>
        <taxon>Nematoda</taxon>
        <taxon>Chromadorea</taxon>
        <taxon>Rhabditida</taxon>
        <taxon>Tylenchina</taxon>
        <taxon>Panagrolaimomorpha</taxon>
        <taxon>Panagrolaimoidea</taxon>
        <taxon>Panagrolaimidae</taxon>
        <taxon>Panagrellus</taxon>
    </lineage>
</organism>